<keyword evidence="4" id="KW-0732">Signal</keyword>
<comment type="caution">
    <text evidence="5">The sequence shown here is derived from an EMBL/GenBank/DDBJ whole genome shotgun (WGS) entry which is preliminary data.</text>
</comment>
<accession>A0A2T0K8K9</accession>
<dbReference type="PANTHER" id="PTHR43649">
    <property type="entry name" value="ARABINOSE-BINDING PROTEIN-RELATED"/>
    <property type="match status" value="1"/>
</dbReference>
<evidence type="ECO:0000256" key="1">
    <source>
        <dbReference type="ARBA" id="ARBA00004196"/>
    </source>
</evidence>
<proteinExistence type="inferred from homology"/>
<dbReference type="AlphaFoldDB" id="A0A2T0K8K9"/>
<comment type="similarity">
    <text evidence="2">Belongs to the bacterial solute-binding protein 1 family.</text>
</comment>
<evidence type="ECO:0000256" key="2">
    <source>
        <dbReference type="ARBA" id="ARBA00008520"/>
    </source>
</evidence>
<evidence type="ECO:0000256" key="4">
    <source>
        <dbReference type="ARBA" id="ARBA00022729"/>
    </source>
</evidence>
<evidence type="ECO:0000313" key="5">
    <source>
        <dbReference type="EMBL" id="PRX19414.1"/>
    </source>
</evidence>
<dbReference type="EMBL" id="PVMZ01000010">
    <property type="protein sequence ID" value="PRX19414.1"/>
    <property type="molecule type" value="Genomic_DNA"/>
</dbReference>
<protein>
    <submittedName>
        <fullName evidence="5">Carbohydrate ABC transporter substrate-binding protein (CUT1 family)</fullName>
    </submittedName>
</protein>
<evidence type="ECO:0000313" key="6">
    <source>
        <dbReference type="Proteomes" id="UP000239415"/>
    </source>
</evidence>
<keyword evidence="3" id="KW-0813">Transport</keyword>
<keyword evidence="6" id="KW-1185">Reference proteome</keyword>
<dbReference type="SUPFAM" id="SSF53850">
    <property type="entry name" value="Periplasmic binding protein-like II"/>
    <property type="match status" value="1"/>
</dbReference>
<name>A0A2T0K8K9_9ACTN</name>
<evidence type="ECO:0000256" key="3">
    <source>
        <dbReference type="ARBA" id="ARBA00022448"/>
    </source>
</evidence>
<gene>
    <name evidence="5" type="ORF">CLV67_110166</name>
</gene>
<reference evidence="5 6" key="1">
    <citation type="submission" date="2018-03" db="EMBL/GenBank/DDBJ databases">
        <title>Genomic Encyclopedia of Archaeal and Bacterial Type Strains, Phase II (KMG-II): from individual species to whole genera.</title>
        <authorList>
            <person name="Goeker M."/>
        </authorList>
    </citation>
    <scope>NUCLEOTIDE SEQUENCE [LARGE SCALE GENOMIC DNA]</scope>
    <source>
        <strain evidence="5 6">DSM 43146</strain>
    </source>
</reference>
<dbReference type="Proteomes" id="UP000239415">
    <property type="component" value="Unassembled WGS sequence"/>
</dbReference>
<sequence>MPGRRYGDRLGGMDSDTRTVNVWLNDYPFPGFLDPVREAARTFNAAHPGHEVVIHGHDFRTMPSKVARAVEQGEPPDVAEYLYTSTQLALDTLGADGERLFTPIGRALGDRTEVLGEPVLVGDVVPAARDYFRIGGEQWALPPTASTVVLYADTGLLKAAGIEALPRTWQELETACRAVTALPDGPAQGVAWPNHVWFLLQAVAQQGGLIADRDNGRSGRAEKIDLASPEVLAWVTWWDRLQRDGLYRYSGKRSDWNSCFEAFGSGQAAFLLSSSVDAARLIAQGRENGRTVRVGRMPYNDEVSFAGNMIGGDGLWLRSGLGPATSDTALAFMQHMVKPEKAAQWHRQNNRLPITRSSVALLDEQGWFRENPDLRVATEQLDEADGSPAALGPLLGDFAGIQKEITQAMHDVLAEGADPVVRFGDATGRAQALLDAYNAGCEGPPRRTPANLKVGW</sequence>
<dbReference type="InterPro" id="IPR006059">
    <property type="entry name" value="SBP"/>
</dbReference>
<dbReference type="Gene3D" id="3.40.190.10">
    <property type="entry name" value="Periplasmic binding protein-like II"/>
    <property type="match status" value="2"/>
</dbReference>
<organism evidence="5 6">
    <name type="scientific">Actinoplanes italicus</name>
    <dbReference type="NCBI Taxonomy" id="113567"/>
    <lineage>
        <taxon>Bacteria</taxon>
        <taxon>Bacillati</taxon>
        <taxon>Actinomycetota</taxon>
        <taxon>Actinomycetes</taxon>
        <taxon>Micromonosporales</taxon>
        <taxon>Micromonosporaceae</taxon>
        <taxon>Actinoplanes</taxon>
    </lineage>
</organism>
<dbReference type="InterPro" id="IPR050490">
    <property type="entry name" value="Bact_solute-bd_prot1"/>
</dbReference>
<comment type="subcellular location">
    <subcellularLocation>
        <location evidence="1">Cell envelope</location>
    </subcellularLocation>
</comment>
<dbReference type="Pfam" id="PF13416">
    <property type="entry name" value="SBP_bac_8"/>
    <property type="match status" value="1"/>
</dbReference>
<dbReference type="GO" id="GO:0030313">
    <property type="term" value="C:cell envelope"/>
    <property type="evidence" value="ECO:0007669"/>
    <property type="project" value="UniProtKB-SubCell"/>
</dbReference>
<dbReference type="PANTHER" id="PTHR43649:SF31">
    <property type="entry name" value="SN-GLYCEROL-3-PHOSPHATE-BINDING PERIPLASMIC PROTEIN UGPB"/>
    <property type="match status" value="1"/>
</dbReference>